<keyword evidence="4" id="KW-1185">Reference proteome</keyword>
<evidence type="ECO:0000313" key="4">
    <source>
        <dbReference type="Proteomes" id="UP001550628"/>
    </source>
</evidence>
<evidence type="ECO:0000259" key="1">
    <source>
        <dbReference type="Pfam" id="PF05088"/>
    </source>
</evidence>
<dbReference type="Pfam" id="PF21078">
    <property type="entry name" value="GDH_HM3"/>
    <property type="match status" value="1"/>
</dbReference>
<feature type="domain" description="NAD-glutamate dehydrogenase ACT3" evidence="2">
    <location>
        <begin position="16"/>
        <end position="85"/>
    </location>
</feature>
<dbReference type="PANTHER" id="PTHR43403:SF1">
    <property type="entry name" value="NAD-SPECIFIC GLUTAMATE DEHYDROGENASE"/>
    <property type="match status" value="1"/>
</dbReference>
<dbReference type="Proteomes" id="UP001550628">
    <property type="component" value="Unassembled WGS sequence"/>
</dbReference>
<protein>
    <submittedName>
        <fullName evidence="3">NAD-glutamate dehydrogenase domain-containing protein</fullName>
    </submittedName>
</protein>
<feature type="domain" description="NAD-glutamate dehydrogenase catalytic" evidence="1">
    <location>
        <begin position="206"/>
        <end position="292"/>
    </location>
</feature>
<organism evidence="3 4">
    <name type="scientific">Nocardia rhamnosiphila</name>
    <dbReference type="NCBI Taxonomy" id="426716"/>
    <lineage>
        <taxon>Bacteria</taxon>
        <taxon>Bacillati</taxon>
        <taxon>Actinomycetota</taxon>
        <taxon>Actinomycetes</taxon>
        <taxon>Mycobacteriales</taxon>
        <taxon>Nocardiaceae</taxon>
        <taxon>Nocardia</taxon>
    </lineage>
</organism>
<dbReference type="InterPro" id="IPR028971">
    <property type="entry name" value="NAD-GDH_cat"/>
</dbReference>
<dbReference type="InterPro" id="IPR007780">
    <property type="entry name" value="NAD_Glu_DH_bac"/>
</dbReference>
<dbReference type="EMBL" id="JBEYBF010000036">
    <property type="protein sequence ID" value="MEU1956362.1"/>
    <property type="molecule type" value="Genomic_DNA"/>
</dbReference>
<dbReference type="PANTHER" id="PTHR43403">
    <property type="entry name" value="NAD-SPECIFIC GLUTAMATE DEHYDROGENASE"/>
    <property type="match status" value="1"/>
</dbReference>
<dbReference type="RefSeq" id="WP_356959607.1">
    <property type="nucleotide sequence ID" value="NZ_JBEYBD010000031.1"/>
</dbReference>
<evidence type="ECO:0000313" key="3">
    <source>
        <dbReference type="EMBL" id="MEU1956362.1"/>
    </source>
</evidence>
<gene>
    <name evidence="3" type="ORF">ABZ510_31515</name>
</gene>
<dbReference type="InterPro" id="IPR049056">
    <property type="entry name" value="NAD_Glu_DH_HM3"/>
</dbReference>
<sequence length="292" mass="32659">MRFRIDPDELGSARFRTALYRTAEAPPGEWRFTLYAAGEGVSLSRVLPVLHSLGVEVVDERPYQLESDGDRSDWIYDFRLRVVSAVLRTQLDPELEADLDQPESHGAQGIAQRFTAAFEAMWFGVAEVDTLNELILRAGLHWRQVVVLRAYAKYLKQAGFSYGAAGITRVLLANPDMSRGFVRLFEAYFDPDGDADSAAGIAEWLEAEIDAVVSLDTDRVLRAVLNVVTATLRTNYFRRDGEGEPPAHLSLKFDPQSITLLPQPRPKYEIFVYSPRVEGVHLRFGAVARGGL</sequence>
<dbReference type="Pfam" id="PF21077">
    <property type="entry name" value="GDH_ACT3"/>
    <property type="match status" value="1"/>
</dbReference>
<feature type="non-terminal residue" evidence="3">
    <location>
        <position position="292"/>
    </location>
</feature>
<name>A0ABV2WZN7_9NOCA</name>
<dbReference type="InterPro" id="IPR049064">
    <property type="entry name" value="NAD_Glu_DH_ACT3"/>
</dbReference>
<proteinExistence type="predicted"/>
<comment type="caution">
    <text evidence="3">The sequence shown here is derived from an EMBL/GenBank/DDBJ whole genome shotgun (WGS) entry which is preliminary data.</text>
</comment>
<evidence type="ECO:0000259" key="2">
    <source>
        <dbReference type="Pfam" id="PF21077"/>
    </source>
</evidence>
<reference evidence="3 4" key="1">
    <citation type="submission" date="2024-06" db="EMBL/GenBank/DDBJ databases">
        <title>The Natural Products Discovery Center: Release of the First 8490 Sequenced Strains for Exploring Actinobacteria Biosynthetic Diversity.</title>
        <authorList>
            <person name="Kalkreuter E."/>
            <person name="Kautsar S.A."/>
            <person name="Yang D."/>
            <person name="Bader C.D."/>
            <person name="Teijaro C.N."/>
            <person name="Fluegel L."/>
            <person name="Davis C.M."/>
            <person name="Simpson J.R."/>
            <person name="Lauterbach L."/>
            <person name="Steele A.D."/>
            <person name="Gui C."/>
            <person name="Meng S."/>
            <person name="Li G."/>
            <person name="Viehrig K."/>
            <person name="Ye F."/>
            <person name="Su P."/>
            <person name="Kiefer A.F."/>
            <person name="Nichols A."/>
            <person name="Cepeda A.J."/>
            <person name="Yan W."/>
            <person name="Fan B."/>
            <person name="Jiang Y."/>
            <person name="Adhikari A."/>
            <person name="Zheng C.-J."/>
            <person name="Schuster L."/>
            <person name="Cowan T.M."/>
            <person name="Smanski M.J."/>
            <person name="Chevrette M.G."/>
            <person name="De Carvalho L.P.S."/>
            <person name="Shen B."/>
        </authorList>
    </citation>
    <scope>NUCLEOTIDE SEQUENCE [LARGE SCALE GENOMIC DNA]</scope>
    <source>
        <strain evidence="3 4">NPDC019708</strain>
    </source>
</reference>
<accession>A0ABV2WZN7</accession>
<dbReference type="Pfam" id="PF05088">
    <property type="entry name" value="Bac_GDH_CD"/>
    <property type="match status" value="1"/>
</dbReference>